<feature type="region of interest" description="Disordered" evidence="2">
    <location>
        <begin position="1"/>
        <end position="20"/>
    </location>
</feature>
<dbReference type="PANTHER" id="PTHR47219:SF4">
    <property type="entry name" value="TBC1 DOMAIN FAMILY MEMBER 10A"/>
    <property type="match status" value="1"/>
</dbReference>
<evidence type="ECO:0000256" key="2">
    <source>
        <dbReference type="SAM" id="MobiDB-lite"/>
    </source>
</evidence>
<evidence type="ECO:0000259" key="3">
    <source>
        <dbReference type="PROSITE" id="PS50086"/>
    </source>
</evidence>
<dbReference type="Pfam" id="PF00566">
    <property type="entry name" value="RabGAP-TBC"/>
    <property type="match status" value="1"/>
</dbReference>
<dbReference type="Proteomes" id="UP000549394">
    <property type="component" value="Unassembled WGS sequence"/>
</dbReference>
<gene>
    <name evidence="4" type="ORF">DGYR_LOCUS13342</name>
</gene>
<dbReference type="InterPro" id="IPR050302">
    <property type="entry name" value="Rab_GAP_TBC_domain"/>
</dbReference>
<dbReference type="FunFam" id="1.10.10.750:FF:000001">
    <property type="entry name" value="TBC1 domain family member 10A"/>
    <property type="match status" value="1"/>
</dbReference>
<protein>
    <submittedName>
        <fullName evidence="4">DgyrCDS14225</fullName>
    </submittedName>
</protein>
<keyword evidence="5" id="KW-1185">Reference proteome</keyword>
<evidence type="ECO:0000313" key="5">
    <source>
        <dbReference type="Proteomes" id="UP000549394"/>
    </source>
</evidence>
<keyword evidence="1" id="KW-0343">GTPase activation</keyword>
<dbReference type="GO" id="GO:0031267">
    <property type="term" value="F:small GTPase binding"/>
    <property type="evidence" value="ECO:0007669"/>
    <property type="project" value="TreeGrafter"/>
</dbReference>
<evidence type="ECO:0000313" key="4">
    <source>
        <dbReference type="EMBL" id="CAD5126056.1"/>
    </source>
</evidence>
<dbReference type="GO" id="GO:0005886">
    <property type="term" value="C:plasma membrane"/>
    <property type="evidence" value="ECO:0007669"/>
    <property type="project" value="UniProtKB-ARBA"/>
</dbReference>
<feature type="domain" description="Rab-GAP TBC" evidence="3">
    <location>
        <begin position="80"/>
        <end position="288"/>
    </location>
</feature>
<dbReference type="InterPro" id="IPR000195">
    <property type="entry name" value="Rab-GAP-TBC_dom"/>
</dbReference>
<dbReference type="PANTHER" id="PTHR47219">
    <property type="entry name" value="RAB GTPASE-ACTIVATING PROTEIN 1-LIKE"/>
    <property type="match status" value="1"/>
</dbReference>
<dbReference type="PROSITE" id="PS50086">
    <property type="entry name" value="TBC_RABGAP"/>
    <property type="match status" value="1"/>
</dbReference>
<organism evidence="4 5">
    <name type="scientific">Dimorphilus gyrociliatus</name>
    <dbReference type="NCBI Taxonomy" id="2664684"/>
    <lineage>
        <taxon>Eukaryota</taxon>
        <taxon>Metazoa</taxon>
        <taxon>Spiralia</taxon>
        <taxon>Lophotrochozoa</taxon>
        <taxon>Annelida</taxon>
        <taxon>Polychaeta</taxon>
        <taxon>Polychaeta incertae sedis</taxon>
        <taxon>Dinophilidae</taxon>
        <taxon>Dimorphilus</taxon>
    </lineage>
</organism>
<dbReference type="FunFam" id="1.10.8.270:FF:000007">
    <property type="entry name" value="TBC1 domain family member 10A"/>
    <property type="match status" value="1"/>
</dbReference>
<dbReference type="EMBL" id="CAJFCJ010000031">
    <property type="protein sequence ID" value="CAD5126056.1"/>
    <property type="molecule type" value="Genomic_DNA"/>
</dbReference>
<dbReference type="Gene3D" id="1.10.8.270">
    <property type="entry name" value="putative rabgap domain of human tbc1 domain family member 14 like domains"/>
    <property type="match status" value="1"/>
</dbReference>
<dbReference type="GO" id="GO:0005096">
    <property type="term" value="F:GTPase activator activity"/>
    <property type="evidence" value="ECO:0007669"/>
    <property type="project" value="UniProtKB-KW"/>
</dbReference>
<dbReference type="Gene3D" id="1.10.10.750">
    <property type="entry name" value="Ypt/Rab-GAP domain of gyp1p, domain 1"/>
    <property type="match status" value="1"/>
</dbReference>
<dbReference type="SMART" id="SM00164">
    <property type="entry name" value="TBC"/>
    <property type="match status" value="1"/>
</dbReference>
<evidence type="ECO:0000256" key="1">
    <source>
        <dbReference type="ARBA" id="ARBA00022468"/>
    </source>
</evidence>
<sequence>MTTPNGNSFCMEEEPPAPSETHHDMLGFRSDCSQYHHRQISIKDTKKLRKRENKWLKMIGKWDRTIERRFPLIRKRCRKGIPFSLRARAWQHLCKSDNESIRIRFGTEENFESYKEDKDAAYKMYNHYLTANTNPEVVMEIKQDVGRQFPNNKLFYENGKSNLGQESLANVLIAFTNARPRTGYCQGQGPVAAFLLMHMPEHEAFWTLIRICDQYICGYFDDGLRTLRLDAEILMNLIKYVHPKASKKMKAMDVRPAEFMIEWFMCLFTRTFPWPTCERIWDMFFCEGVKVLFRVALVLIKECLPNDVLKACTNKFDILSKLRSPPAKVLKEDYLIQQCKELPVNEYHMEKEHRKQLRNMRACEVISVPQNGDTSEVN</sequence>
<name>A0A7I8WD14_9ANNE</name>
<reference evidence="4 5" key="1">
    <citation type="submission" date="2020-08" db="EMBL/GenBank/DDBJ databases">
        <authorList>
            <person name="Hejnol A."/>
        </authorList>
    </citation>
    <scope>NUCLEOTIDE SEQUENCE [LARGE SCALE GENOMIC DNA]</scope>
</reference>
<comment type="caution">
    <text evidence="4">The sequence shown here is derived from an EMBL/GenBank/DDBJ whole genome shotgun (WGS) entry which is preliminary data.</text>
</comment>
<proteinExistence type="predicted"/>
<dbReference type="SUPFAM" id="SSF47923">
    <property type="entry name" value="Ypt/Rab-GAP domain of gyp1p"/>
    <property type="match status" value="2"/>
</dbReference>
<accession>A0A7I8WD14</accession>
<dbReference type="InterPro" id="IPR035969">
    <property type="entry name" value="Rab-GAP_TBC_sf"/>
</dbReference>
<dbReference type="Gene3D" id="1.10.472.80">
    <property type="entry name" value="Ypt/Rab-GAP domain of gyp1p, domain 3"/>
    <property type="match status" value="1"/>
</dbReference>
<dbReference type="FunFam" id="1.10.472.80:FF:000008">
    <property type="entry name" value="TBC1 domain family member 10A"/>
    <property type="match status" value="1"/>
</dbReference>
<dbReference type="OrthoDB" id="159449at2759"/>
<dbReference type="AlphaFoldDB" id="A0A7I8WD14"/>